<reference evidence="1 2" key="1">
    <citation type="submission" date="2017-04" db="EMBL/GenBank/DDBJ databases">
        <title>Complete genome sequence and characterization of temperature-dependent bacteriophage phiA8-29 infecting Aeromonas.</title>
        <authorList>
            <person name="He Y."/>
            <person name="Yang H."/>
        </authorList>
    </citation>
    <scope>NUCLEOTIDE SEQUENCE [LARGE SCALE GENOMIC DNA]</scope>
</reference>
<accession>A0A1W6DY37</accession>
<name>A0A1W6DY37_9CAUD</name>
<keyword evidence="2" id="KW-1185">Reference proteome</keyword>
<proteinExistence type="predicted"/>
<organism evidence="1 2">
    <name type="scientific">Aeromonas phage phiA8-29</name>
    <dbReference type="NCBI Taxonomy" id="1978922"/>
    <lineage>
        <taxon>Viruses</taxon>
        <taxon>Duplodnaviria</taxon>
        <taxon>Heunggongvirae</taxon>
        <taxon>Uroviricota</taxon>
        <taxon>Caudoviricetes</taxon>
        <taxon>Pantevenvirales</taxon>
        <taxon>Ackermannviridae</taxon>
        <taxon>Tedavirus</taxon>
        <taxon>Tedavirus A829</taxon>
    </lineage>
</organism>
<dbReference type="Proteomes" id="UP000221506">
    <property type="component" value="Segment"/>
</dbReference>
<protein>
    <submittedName>
        <fullName evidence="1">Uncharacterized protein</fullName>
    </submittedName>
</protein>
<gene>
    <name evidence="1" type="ORF">phiA829_107</name>
</gene>
<evidence type="ECO:0000313" key="2">
    <source>
        <dbReference type="Proteomes" id="UP000221506"/>
    </source>
</evidence>
<sequence>MAAFEISVKDWSDFLADETLDIEIEGPLLEDPLGQEIDYLDEDFYSYLSKDAVLKLHDGVVVDYTNDQDTVCLKKYVKNWLDKRQEVVEEQAKKPNIYISFQDENTMKKVREFLSSLKNNFNITMEIQEGDSK</sequence>
<dbReference type="EMBL" id="KY914485">
    <property type="protein sequence ID" value="ARK07927.1"/>
    <property type="molecule type" value="Genomic_DNA"/>
</dbReference>
<evidence type="ECO:0000313" key="1">
    <source>
        <dbReference type="EMBL" id="ARK07927.1"/>
    </source>
</evidence>